<evidence type="ECO:0000313" key="3">
    <source>
        <dbReference type="EMBL" id="KAJ8345628.1"/>
    </source>
</evidence>
<proteinExistence type="predicted"/>
<evidence type="ECO:0000313" key="4">
    <source>
        <dbReference type="Proteomes" id="UP001152622"/>
    </source>
</evidence>
<dbReference type="InterPro" id="IPR012542">
    <property type="entry name" value="DTHCT"/>
</dbReference>
<feature type="compositionally biased region" description="Low complexity" evidence="1">
    <location>
        <begin position="111"/>
        <end position="124"/>
    </location>
</feature>
<name>A0A9Q1IN06_SYNKA</name>
<dbReference type="Proteomes" id="UP001152622">
    <property type="component" value="Chromosome 12"/>
</dbReference>
<dbReference type="AlphaFoldDB" id="A0A9Q1IN06"/>
<feature type="domain" description="DTHCT" evidence="2">
    <location>
        <begin position="31"/>
        <end position="106"/>
    </location>
</feature>
<feature type="region of interest" description="Disordered" evidence="1">
    <location>
        <begin position="15"/>
        <end position="124"/>
    </location>
</feature>
<feature type="compositionally biased region" description="Basic residues" evidence="1">
    <location>
        <begin position="63"/>
        <end position="74"/>
    </location>
</feature>
<gene>
    <name evidence="3" type="ORF">SKAU_G00298210</name>
</gene>
<dbReference type="EMBL" id="JAINUF010000012">
    <property type="protein sequence ID" value="KAJ8345628.1"/>
    <property type="molecule type" value="Genomic_DNA"/>
</dbReference>
<evidence type="ECO:0000259" key="2">
    <source>
        <dbReference type="Pfam" id="PF08070"/>
    </source>
</evidence>
<reference evidence="3" key="1">
    <citation type="journal article" date="2023" name="Science">
        <title>Genome structures resolve the early diversification of teleost fishes.</title>
        <authorList>
            <person name="Parey E."/>
            <person name="Louis A."/>
            <person name="Montfort J."/>
            <person name="Bouchez O."/>
            <person name="Roques C."/>
            <person name="Iampietro C."/>
            <person name="Lluch J."/>
            <person name="Castinel A."/>
            <person name="Donnadieu C."/>
            <person name="Desvignes T."/>
            <person name="Floi Bucao C."/>
            <person name="Jouanno E."/>
            <person name="Wen M."/>
            <person name="Mejri S."/>
            <person name="Dirks R."/>
            <person name="Jansen H."/>
            <person name="Henkel C."/>
            <person name="Chen W.J."/>
            <person name="Zahm M."/>
            <person name="Cabau C."/>
            <person name="Klopp C."/>
            <person name="Thompson A.W."/>
            <person name="Robinson-Rechavi M."/>
            <person name="Braasch I."/>
            <person name="Lecointre G."/>
            <person name="Bobe J."/>
            <person name="Postlethwait J.H."/>
            <person name="Berthelot C."/>
            <person name="Roest Crollius H."/>
            <person name="Guiguen Y."/>
        </authorList>
    </citation>
    <scope>NUCLEOTIDE SEQUENCE</scope>
    <source>
        <strain evidence="3">WJC10195</strain>
    </source>
</reference>
<comment type="caution">
    <text evidence="3">The sequence shown here is derived from an EMBL/GenBank/DDBJ whole genome shotgun (WGS) entry which is preliminary data.</text>
</comment>
<accession>A0A9Q1IN06</accession>
<keyword evidence="4" id="KW-1185">Reference proteome</keyword>
<sequence length="124" mass="13295">MGDSQKIGWVFSQRLGGLPACPLPPPPPAKGKQDPKPKGGVKRKPVQESDDSDSSSDNLMSRIKGKKAAGKKIKKLDSEDDSFQLNEGGASIRYATGSQSRPGRAQEGPSRTRWTPTRTTTAAF</sequence>
<evidence type="ECO:0000256" key="1">
    <source>
        <dbReference type="SAM" id="MobiDB-lite"/>
    </source>
</evidence>
<dbReference type="Pfam" id="PF08070">
    <property type="entry name" value="DTHCT"/>
    <property type="match status" value="1"/>
</dbReference>
<protein>
    <recommendedName>
        <fullName evidence="2">DTHCT domain-containing protein</fullName>
    </recommendedName>
</protein>
<organism evidence="3 4">
    <name type="scientific">Synaphobranchus kaupii</name>
    <name type="common">Kaup's arrowtooth eel</name>
    <dbReference type="NCBI Taxonomy" id="118154"/>
    <lineage>
        <taxon>Eukaryota</taxon>
        <taxon>Metazoa</taxon>
        <taxon>Chordata</taxon>
        <taxon>Craniata</taxon>
        <taxon>Vertebrata</taxon>
        <taxon>Euteleostomi</taxon>
        <taxon>Actinopterygii</taxon>
        <taxon>Neopterygii</taxon>
        <taxon>Teleostei</taxon>
        <taxon>Anguilliformes</taxon>
        <taxon>Synaphobranchidae</taxon>
        <taxon>Synaphobranchus</taxon>
    </lineage>
</organism>